<organism evidence="1 2">
    <name type="scientific">Rothia aerolata</name>
    <dbReference type="NCBI Taxonomy" id="1812262"/>
    <lineage>
        <taxon>Bacteria</taxon>
        <taxon>Bacillati</taxon>
        <taxon>Actinomycetota</taxon>
        <taxon>Actinomycetes</taxon>
        <taxon>Micrococcales</taxon>
        <taxon>Micrococcaceae</taxon>
        <taxon>Rothia</taxon>
    </lineage>
</organism>
<dbReference type="RefSeq" id="WP_188359163.1">
    <property type="nucleotide sequence ID" value="NZ_BMDC01000001.1"/>
</dbReference>
<dbReference type="AlphaFoldDB" id="A0A917IRY4"/>
<keyword evidence="2" id="KW-1185">Reference proteome</keyword>
<dbReference type="Proteomes" id="UP000600171">
    <property type="component" value="Unassembled WGS sequence"/>
</dbReference>
<comment type="caution">
    <text evidence="1">The sequence shown here is derived from an EMBL/GenBank/DDBJ whole genome shotgun (WGS) entry which is preliminary data.</text>
</comment>
<sequence length="51" mass="5915">MFLFQSASQNSTVQSISSKAVQGFKQIFMTPELTEEERWDLFFDYSAVTSR</sequence>
<protein>
    <submittedName>
        <fullName evidence="1">Uncharacterized protein</fullName>
    </submittedName>
</protein>
<reference evidence="1 2" key="1">
    <citation type="journal article" date="2014" name="Int. J. Syst. Evol. Microbiol.">
        <title>Complete genome sequence of Corynebacterium casei LMG S-19264T (=DSM 44701T), isolated from a smear-ripened cheese.</title>
        <authorList>
            <consortium name="US DOE Joint Genome Institute (JGI-PGF)"/>
            <person name="Walter F."/>
            <person name="Albersmeier A."/>
            <person name="Kalinowski J."/>
            <person name="Ruckert C."/>
        </authorList>
    </citation>
    <scope>NUCLEOTIDE SEQUENCE [LARGE SCALE GENOMIC DNA]</scope>
    <source>
        <strain evidence="1 2">CCM 8669</strain>
    </source>
</reference>
<gene>
    <name evidence="1" type="ORF">GCM10007359_09690</name>
</gene>
<accession>A0A917IRY4</accession>
<dbReference type="EMBL" id="BMDC01000001">
    <property type="protein sequence ID" value="GGH60968.1"/>
    <property type="molecule type" value="Genomic_DNA"/>
</dbReference>
<proteinExistence type="predicted"/>
<evidence type="ECO:0000313" key="1">
    <source>
        <dbReference type="EMBL" id="GGH60968.1"/>
    </source>
</evidence>
<evidence type="ECO:0000313" key="2">
    <source>
        <dbReference type="Proteomes" id="UP000600171"/>
    </source>
</evidence>
<name>A0A917IRY4_9MICC</name>